<name>A0A5N6T3P1_ASPPS</name>
<dbReference type="EMBL" id="ML743560">
    <property type="protein sequence ID" value="KAE8140923.1"/>
    <property type="molecule type" value="Genomic_DNA"/>
</dbReference>
<evidence type="ECO:0000313" key="1">
    <source>
        <dbReference type="EMBL" id="KAE8140923.1"/>
    </source>
</evidence>
<dbReference type="GeneID" id="43635192"/>
<dbReference type="RefSeq" id="XP_031916986.1">
    <property type="nucleotide sequence ID" value="XM_032050982.1"/>
</dbReference>
<reference evidence="1 2" key="1">
    <citation type="submission" date="2019-04" db="EMBL/GenBank/DDBJ databases">
        <title>Friends and foes A comparative genomics study of 23 Aspergillus species from section Flavi.</title>
        <authorList>
            <consortium name="DOE Joint Genome Institute"/>
            <person name="Kjaerbolling I."/>
            <person name="Vesth T."/>
            <person name="Frisvad J.C."/>
            <person name="Nybo J.L."/>
            <person name="Theobald S."/>
            <person name="Kildgaard S."/>
            <person name="Isbrandt T."/>
            <person name="Kuo A."/>
            <person name="Sato A."/>
            <person name="Lyhne E.K."/>
            <person name="Kogle M.E."/>
            <person name="Wiebenga A."/>
            <person name="Kun R.S."/>
            <person name="Lubbers R.J."/>
            <person name="Makela M.R."/>
            <person name="Barry K."/>
            <person name="Chovatia M."/>
            <person name="Clum A."/>
            <person name="Daum C."/>
            <person name="Haridas S."/>
            <person name="He G."/>
            <person name="LaButti K."/>
            <person name="Lipzen A."/>
            <person name="Mondo S."/>
            <person name="Riley R."/>
            <person name="Salamov A."/>
            <person name="Simmons B.A."/>
            <person name="Magnuson J.K."/>
            <person name="Henrissat B."/>
            <person name="Mortensen U.H."/>
            <person name="Larsen T.O."/>
            <person name="Devries R.P."/>
            <person name="Grigoriev I.V."/>
            <person name="Machida M."/>
            <person name="Baker S.E."/>
            <person name="Andersen M.R."/>
        </authorList>
    </citation>
    <scope>NUCLEOTIDE SEQUENCE [LARGE SCALE GENOMIC DNA]</scope>
    <source>
        <strain evidence="1 2">CBS 117625</strain>
    </source>
</reference>
<evidence type="ECO:0000313" key="2">
    <source>
        <dbReference type="Proteomes" id="UP000325672"/>
    </source>
</evidence>
<keyword evidence="2" id="KW-1185">Reference proteome</keyword>
<proteinExistence type="predicted"/>
<dbReference type="Proteomes" id="UP000325672">
    <property type="component" value="Unassembled WGS sequence"/>
</dbReference>
<sequence length="88" mass="9946">MARVVQENTVTPNRCHFHICALACVWSGLFYYCMVGSPSLESDDCARGALKIFTPVWNCCFLAFEMSSTLDVGREQSWKFTVSLRQAL</sequence>
<gene>
    <name evidence="1" type="ORF">BDV38DRAFT_11123</name>
</gene>
<protein>
    <submittedName>
        <fullName evidence="1">Uncharacterized protein</fullName>
    </submittedName>
</protein>
<organism evidence="1 2">
    <name type="scientific">Aspergillus pseudotamarii</name>
    <dbReference type="NCBI Taxonomy" id="132259"/>
    <lineage>
        <taxon>Eukaryota</taxon>
        <taxon>Fungi</taxon>
        <taxon>Dikarya</taxon>
        <taxon>Ascomycota</taxon>
        <taxon>Pezizomycotina</taxon>
        <taxon>Eurotiomycetes</taxon>
        <taxon>Eurotiomycetidae</taxon>
        <taxon>Eurotiales</taxon>
        <taxon>Aspergillaceae</taxon>
        <taxon>Aspergillus</taxon>
        <taxon>Aspergillus subgen. Circumdati</taxon>
    </lineage>
</organism>
<accession>A0A5N6T3P1</accession>
<dbReference type="AlphaFoldDB" id="A0A5N6T3P1"/>